<name>F3ZSL1_9BACE</name>
<feature type="chain" id="PRO_5003305486" description="Tat pathway signal sequence domain protein" evidence="1">
    <location>
        <begin position="26"/>
        <end position="548"/>
    </location>
</feature>
<gene>
    <name evidence="2" type="ORF">Bcop_1988</name>
</gene>
<evidence type="ECO:0000313" key="3">
    <source>
        <dbReference type="Proteomes" id="UP000018439"/>
    </source>
</evidence>
<proteinExistence type="predicted"/>
<dbReference type="Gene3D" id="3.20.20.140">
    <property type="entry name" value="Metal-dependent hydrolases"/>
    <property type="match status" value="1"/>
</dbReference>
<dbReference type="AlphaFoldDB" id="F3ZSL1"/>
<dbReference type="OrthoDB" id="543560at2"/>
<keyword evidence="3" id="KW-1185">Reference proteome</keyword>
<evidence type="ECO:0000313" key="2">
    <source>
        <dbReference type="EMBL" id="EGJ72163.1"/>
    </source>
</evidence>
<accession>F3ZSL1</accession>
<organism evidence="2 3">
    <name type="scientific">Bacteroides coprosuis DSM 18011</name>
    <dbReference type="NCBI Taxonomy" id="679937"/>
    <lineage>
        <taxon>Bacteria</taxon>
        <taxon>Pseudomonadati</taxon>
        <taxon>Bacteroidota</taxon>
        <taxon>Bacteroidia</taxon>
        <taxon>Bacteroidales</taxon>
        <taxon>Bacteroidaceae</taxon>
        <taxon>Bacteroides</taxon>
    </lineage>
</organism>
<dbReference type="InterPro" id="IPR016195">
    <property type="entry name" value="Pol/histidinol_Pase-like"/>
</dbReference>
<evidence type="ECO:0000256" key="1">
    <source>
        <dbReference type="SAM" id="SignalP"/>
    </source>
</evidence>
<reference evidence="2 3" key="1">
    <citation type="journal article" date="2011" name="Stand. Genomic Sci.">
        <title>Non-contiguous finished genome sequence of Bacteroides coprosuis type strain (PC139).</title>
        <authorList>
            <person name="Land M."/>
            <person name="Held B."/>
            <person name="Gronow S."/>
            <person name="Abt B."/>
            <person name="Lucas S."/>
            <person name="Del Rio T.G."/>
            <person name="Nolan M."/>
            <person name="Tice H."/>
            <person name="Cheng J.F."/>
            <person name="Pitluck S."/>
            <person name="Liolios K."/>
            <person name="Pagani I."/>
            <person name="Ivanova N."/>
            <person name="Mavromatis K."/>
            <person name="Mikhailova N."/>
            <person name="Pati A."/>
            <person name="Tapia R."/>
            <person name="Han C."/>
            <person name="Goodwin L."/>
            <person name="Chen A."/>
            <person name="Palaniappan K."/>
            <person name="Hauser L."/>
            <person name="Brambilla E.M."/>
            <person name="Rohde M."/>
            <person name="Goker M."/>
            <person name="Detter J.C."/>
            <person name="Woyke T."/>
            <person name="Bristow J."/>
            <person name="Eisen J.A."/>
            <person name="Markowitz V."/>
            <person name="Hugenholtz P."/>
            <person name="Kyrpides N.C."/>
            <person name="Klenk H.P."/>
            <person name="Lapidus A."/>
        </authorList>
    </citation>
    <scope>NUCLEOTIDE SEQUENCE</scope>
    <source>
        <strain evidence="2 3">DSM 18011</strain>
    </source>
</reference>
<evidence type="ECO:0008006" key="4">
    <source>
        <dbReference type="Google" id="ProtNLM"/>
    </source>
</evidence>
<dbReference type="STRING" id="679937.Bcop_1988"/>
<dbReference type="SUPFAM" id="SSF89550">
    <property type="entry name" value="PHP domain-like"/>
    <property type="match status" value="1"/>
</dbReference>
<feature type="signal peptide" evidence="1">
    <location>
        <begin position="1"/>
        <end position="25"/>
    </location>
</feature>
<dbReference type="PROSITE" id="PS51257">
    <property type="entry name" value="PROKAR_LIPOPROTEIN"/>
    <property type="match status" value="1"/>
</dbReference>
<dbReference type="HOGENOM" id="CLU_539331_0_0_10"/>
<dbReference type="EMBL" id="CM001167">
    <property type="protein sequence ID" value="EGJ72163.1"/>
    <property type="molecule type" value="Genomic_DNA"/>
</dbReference>
<keyword evidence="1" id="KW-0732">Signal</keyword>
<dbReference type="Proteomes" id="UP000018439">
    <property type="component" value="Chromosome"/>
</dbReference>
<dbReference type="eggNOG" id="COG1387">
    <property type="taxonomic scope" value="Bacteria"/>
</dbReference>
<sequence>MDRRKFFKKSGVVLSGLALSGSVLSGCFEEKKPVVGKVTSGEKFPIDASKLKYYWGDLHNHCNLTYGHGDLDKAYEAAREQLDFVSVTPHAMWPDIPGKGDPRLEWVIEYHESAFRRLRAGGWDRYTKMNEKFNSKDFITFLSYECHSMQHGDHVVLNYDMDAPLVECTSVEDLKDKLKDTKTFITPHHMGYQEGYRGYNWDFFSEGRQTPFVEMYSRHGLAESDLGDYPYLHDMGPRHWEGTIMYGLNQGHKFGIMGSTDQHAGYPGSYGDGRVGVLAEGLDRDSLWNALENRKTCCVTGDRILIDFRINDATIGDITRGNQRRIYLNVQGESAIDYVDIVKNGRTVGRISGPLTPQNPEGDVVRAKVKFEFGWNRFEEAVKWNGDIKISDGVIHNISPCFRGAPFVSPQEGVKEAPTLINKIINQNEKGCELEMFTTKNPNTTSPATQAVILDVTMPKKGKFSLNFNGQTFKYSLAELLEGTKTQFMNGWLSEAIQFHRAIPHDAFEFEHFMLDETPEQETDYYYVRVRQRDNQWGWSSPIWVERV</sequence>
<protein>
    <recommendedName>
        <fullName evidence="4">Tat pathway signal sequence domain protein</fullName>
    </recommendedName>
</protein>